<dbReference type="CDD" id="cd09272">
    <property type="entry name" value="RNase_HI_RT_Ty1"/>
    <property type="match status" value="1"/>
</dbReference>
<protein>
    <submittedName>
        <fullName evidence="1">Copia protein</fullName>
    </submittedName>
</protein>
<gene>
    <name evidence="1" type="ORF">KK1_025645</name>
</gene>
<dbReference type="Gramene" id="C.cajan_24972.t">
    <property type="protein sequence ID" value="C.cajan_24972.t.cds1"/>
    <property type="gene ID" value="C.cajan_24972"/>
</dbReference>
<proteinExistence type="predicted"/>
<evidence type="ECO:0000313" key="1">
    <source>
        <dbReference type="EMBL" id="KYP52524.1"/>
    </source>
</evidence>
<name>A0A151SCI3_CAJCA</name>
<sequence>MIGFLIYLSASRPDIMFSVCLCARYQSNPKESHLSAVKRIMRYLLGTINLGLWYPKNMPFNLVGYSDSDFAGCKTDKKSANGTCHFIGSALVSWHSKKKNSVSLSTAEAKYIVVGSCCAQILWMKQQLIDFGLSLDHIPIKCDNTNAINLSKNPVLHFRTKHIEIRHHLEFVETNNQLADIFTKPLPKENFFSIRQELGILDSSHINF</sequence>
<dbReference type="PANTHER" id="PTHR11439:SF442">
    <property type="entry name" value="CYSTEINE-RICH RLK (RECEPTOR-LIKE PROTEIN KINASE) 8"/>
    <property type="match status" value="1"/>
</dbReference>
<dbReference type="Proteomes" id="UP000075243">
    <property type="component" value="Unassembled WGS sequence"/>
</dbReference>
<keyword evidence="2" id="KW-1185">Reference proteome</keyword>
<accession>A0A151SCI3</accession>
<dbReference type="PANTHER" id="PTHR11439">
    <property type="entry name" value="GAG-POL-RELATED RETROTRANSPOSON"/>
    <property type="match status" value="1"/>
</dbReference>
<evidence type="ECO:0000313" key="2">
    <source>
        <dbReference type="Proteomes" id="UP000075243"/>
    </source>
</evidence>
<reference evidence="1" key="1">
    <citation type="journal article" date="2012" name="Nat. Biotechnol.">
        <title>Draft genome sequence of pigeonpea (Cajanus cajan), an orphan legume crop of resource-poor farmers.</title>
        <authorList>
            <person name="Varshney R.K."/>
            <person name="Chen W."/>
            <person name="Li Y."/>
            <person name="Bharti A.K."/>
            <person name="Saxena R.K."/>
            <person name="Schlueter J.A."/>
            <person name="Donoghue M.T."/>
            <person name="Azam S."/>
            <person name="Fan G."/>
            <person name="Whaley A.M."/>
            <person name="Farmer A.D."/>
            <person name="Sheridan J."/>
            <person name="Iwata A."/>
            <person name="Tuteja R."/>
            <person name="Penmetsa R.V."/>
            <person name="Wu W."/>
            <person name="Upadhyaya H.D."/>
            <person name="Yang S.P."/>
            <person name="Shah T."/>
            <person name="Saxena K.B."/>
            <person name="Michael T."/>
            <person name="McCombie W.R."/>
            <person name="Yang B."/>
            <person name="Zhang G."/>
            <person name="Yang H."/>
            <person name="Wang J."/>
            <person name="Spillane C."/>
            <person name="Cook D.R."/>
            <person name="May G.D."/>
            <person name="Xu X."/>
            <person name="Jackson S.A."/>
        </authorList>
    </citation>
    <scope>NUCLEOTIDE SEQUENCE [LARGE SCALE GENOMIC DNA]</scope>
</reference>
<dbReference type="AlphaFoldDB" id="A0A151SCI3"/>
<organism evidence="1 2">
    <name type="scientific">Cajanus cajan</name>
    <name type="common">Pigeon pea</name>
    <name type="synonym">Cajanus indicus</name>
    <dbReference type="NCBI Taxonomy" id="3821"/>
    <lineage>
        <taxon>Eukaryota</taxon>
        <taxon>Viridiplantae</taxon>
        <taxon>Streptophyta</taxon>
        <taxon>Embryophyta</taxon>
        <taxon>Tracheophyta</taxon>
        <taxon>Spermatophyta</taxon>
        <taxon>Magnoliopsida</taxon>
        <taxon>eudicotyledons</taxon>
        <taxon>Gunneridae</taxon>
        <taxon>Pentapetalae</taxon>
        <taxon>rosids</taxon>
        <taxon>fabids</taxon>
        <taxon>Fabales</taxon>
        <taxon>Fabaceae</taxon>
        <taxon>Papilionoideae</taxon>
        <taxon>50 kb inversion clade</taxon>
        <taxon>NPAAA clade</taxon>
        <taxon>indigoferoid/millettioid clade</taxon>
        <taxon>Phaseoleae</taxon>
        <taxon>Cajanus</taxon>
    </lineage>
</organism>
<dbReference type="EMBL" id="KQ483423">
    <property type="protein sequence ID" value="KYP52524.1"/>
    <property type="molecule type" value="Genomic_DNA"/>
</dbReference>
<dbReference type="OMA" id="HYTFETN"/>